<dbReference type="InterPro" id="IPR029063">
    <property type="entry name" value="SAM-dependent_MTases_sf"/>
</dbReference>
<dbReference type="SUPFAM" id="SSF53335">
    <property type="entry name" value="S-adenosyl-L-methionine-dependent methyltransferases"/>
    <property type="match status" value="1"/>
</dbReference>
<proteinExistence type="inferred from homology"/>
<comment type="function">
    <text evidence="6">Specifically methylates the adenine in position 37 of tRNA(1)(Val) (anticodon cmo5UAC).</text>
</comment>
<dbReference type="InterPro" id="IPR007848">
    <property type="entry name" value="Small_mtfrase_dom"/>
</dbReference>
<dbReference type="GO" id="GO:0003676">
    <property type="term" value="F:nucleic acid binding"/>
    <property type="evidence" value="ECO:0007669"/>
    <property type="project" value="InterPro"/>
</dbReference>
<keyword evidence="5 6" id="KW-0819">tRNA processing</keyword>
<dbReference type="HAMAP" id="MF_01872">
    <property type="entry name" value="tRNA_methyltr_YfiC"/>
    <property type="match status" value="1"/>
</dbReference>
<dbReference type="Pfam" id="PF05175">
    <property type="entry name" value="MTS"/>
    <property type="match status" value="1"/>
</dbReference>
<dbReference type="PROSITE" id="PS00092">
    <property type="entry name" value="N6_MTASE"/>
    <property type="match status" value="1"/>
</dbReference>
<dbReference type="AlphaFoldDB" id="A0AAC9U327"/>
<sequence>MPFSFKQFHIDDSRCGMPVSTDGVLLGAWAPLTQAQNILDIGAGSGLLSLMAAQRSHANITALEIEPLAAQDCQHNIDQSPWTDRITLIQADLLDWYVQAHTKFDHILCNPPYFENGPQSQCDKRAQARHTDSLSFDALLKAIKQLLSPTGQASLILPSASIERFLGLLPSHELSLQVRLDVASVSGKTAHRHLLTLGHQPDKNQDEDCHHPVATQTLCVRDSKGHYSEAMIALTRAFYLKL</sequence>
<comment type="catalytic activity">
    <reaction evidence="6">
        <text>adenosine(37) in tRNA1(Val) + S-adenosyl-L-methionine = N(6)-methyladenosine(37) in tRNA1(Val) + S-adenosyl-L-homocysteine + H(+)</text>
        <dbReference type="Rhea" id="RHEA:43160"/>
        <dbReference type="Rhea" id="RHEA-COMP:10369"/>
        <dbReference type="Rhea" id="RHEA-COMP:10370"/>
        <dbReference type="ChEBI" id="CHEBI:15378"/>
        <dbReference type="ChEBI" id="CHEBI:57856"/>
        <dbReference type="ChEBI" id="CHEBI:59789"/>
        <dbReference type="ChEBI" id="CHEBI:74411"/>
        <dbReference type="ChEBI" id="CHEBI:74449"/>
        <dbReference type="EC" id="2.1.1.223"/>
    </reaction>
</comment>
<dbReference type="RefSeq" id="WP_088905865.1">
    <property type="nucleotide sequence ID" value="NZ_CP022272.1"/>
</dbReference>
<dbReference type="GO" id="GO:0005737">
    <property type="term" value="C:cytoplasm"/>
    <property type="evidence" value="ECO:0007669"/>
    <property type="project" value="UniProtKB-SubCell"/>
</dbReference>
<dbReference type="InterPro" id="IPR022882">
    <property type="entry name" value="tRNA_adenine-N6_MeTrfase"/>
</dbReference>
<keyword evidence="4 6" id="KW-0949">S-adenosyl-L-methionine</keyword>
<dbReference type="Proteomes" id="UP000198233">
    <property type="component" value="Chromosome"/>
</dbReference>
<organism evidence="8 9">
    <name type="scientific">Shewanella marisflavi</name>
    <dbReference type="NCBI Taxonomy" id="260364"/>
    <lineage>
        <taxon>Bacteria</taxon>
        <taxon>Pseudomonadati</taxon>
        <taxon>Pseudomonadota</taxon>
        <taxon>Gammaproteobacteria</taxon>
        <taxon>Alteromonadales</taxon>
        <taxon>Shewanellaceae</taxon>
        <taxon>Shewanella</taxon>
    </lineage>
</organism>
<gene>
    <name evidence="8" type="ORF">CFF01_03765</name>
</gene>
<dbReference type="EC" id="2.1.1.223" evidence="6"/>
<evidence type="ECO:0000256" key="6">
    <source>
        <dbReference type="HAMAP-Rule" id="MF_01872"/>
    </source>
</evidence>
<name>A0AAC9U327_9GAMM</name>
<evidence type="ECO:0000256" key="5">
    <source>
        <dbReference type="ARBA" id="ARBA00022694"/>
    </source>
</evidence>
<dbReference type="PANTHER" id="PTHR47739:SF1">
    <property type="entry name" value="TRNA1(VAL) (ADENINE(37)-N6)-METHYLTRANSFERASE"/>
    <property type="match status" value="1"/>
</dbReference>
<comment type="similarity">
    <text evidence="6">Belongs to the methyltransferase superfamily. tRNA (adenine-N(6)-)-methyltransferase family.</text>
</comment>
<evidence type="ECO:0000256" key="1">
    <source>
        <dbReference type="ARBA" id="ARBA00022490"/>
    </source>
</evidence>
<comment type="subcellular location">
    <subcellularLocation>
        <location evidence="6">Cytoplasm</location>
    </subcellularLocation>
</comment>
<dbReference type="InterPro" id="IPR050210">
    <property type="entry name" value="tRNA_Adenine-N(6)_MTase"/>
</dbReference>
<evidence type="ECO:0000313" key="8">
    <source>
        <dbReference type="EMBL" id="ASJ98561.1"/>
    </source>
</evidence>
<keyword evidence="1 6" id="KW-0963">Cytoplasm</keyword>
<feature type="domain" description="Methyltransferase small" evidence="7">
    <location>
        <begin position="34"/>
        <end position="117"/>
    </location>
</feature>
<evidence type="ECO:0000256" key="2">
    <source>
        <dbReference type="ARBA" id="ARBA00022603"/>
    </source>
</evidence>
<dbReference type="GO" id="GO:0016430">
    <property type="term" value="F:tRNA (adenine-N6)-methyltransferase activity"/>
    <property type="evidence" value="ECO:0007669"/>
    <property type="project" value="UniProtKB-UniRule"/>
</dbReference>
<keyword evidence="2 6" id="KW-0489">Methyltransferase</keyword>
<evidence type="ECO:0000259" key="7">
    <source>
        <dbReference type="Pfam" id="PF05175"/>
    </source>
</evidence>
<reference evidence="8 9" key="1">
    <citation type="submission" date="2017-06" db="EMBL/GenBank/DDBJ databases">
        <title>Complete genome sequence of Shewanella marisflavi EP1 associated with anaerobic 2,4-dinitrotoluene reduction and salt tolerance.</title>
        <authorList>
            <person name="Huang J."/>
        </authorList>
    </citation>
    <scope>NUCLEOTIDE SEQUENCE [LARGE SCALE GENOMIC DNA]</scope>
    <source>
        <strain evidence="8 9">EP1</strain>
    </source>
</reference>
<keyword evidence="3 6" id="KW-0808">Transferase</keyword>
<dbReference type="Gene3D" id="3.40.50.150">
    <property type="entry name" value="Vaccinia Virus protein VP39"/>
    <property type="match status" value="1"/>
</dbReference>
<dbReference type="PRINTS" id="PR00507">
    <property type="entry name" value="N12N6MTFRASE"/>
</dbReference>
<dbReference type="GO" id="GO:0008033">
    <property type="term" value="P:tRNA processing"/>
    <property type="evidence" value="ECO:0007669"/>
    <property type="project" value="UniProtKB-UniRule"/>
</dbReference>
<evidence type="ECO:0000256" key="3">
    <source>
        <dbReference type="ARBA" id="ARBA00022679"/>
    </source>
</evidence>
<evidence type="ECO:0000313" key="9">
    <source>
        <dbReference type="Proteomes" id="UP000198233"/>
    </source>
</evidence>
<dbReference type="InterPro" id="IPR002052">
    <property type="entry name" value="DNA_methylase_N6_adenine_CS"/>
</dbReference>
<evidence type="ECO:0000256" key="4">
    <source>
        <dbReference type="ARBA" id="ARBA00022691"/>
    </source>
</evidence>
<dbReference type="CDD" id="cd02440">
    <property type="entry name" value="AdoMet_MTases"/>
    <property type="match status" value="1"/>
</dbReference>
<protein>
    <recommendedName>
        <fullName evidence="6">tRNA1(Val) (adenine(37)-N6)-methyltransferase</fullName>
        <ecNumber evidence="6">2.1.1.223</ecNumber>
    </recommendedName>
    <alternativeName>
        <fullName evidence="6">tRNA m6A37 methyltransferase</fullName>
    </alternativeName>
</protein>
<dbReference type="GO" id="GO:0032259">
    <property type="term" value="P:methylation"/>
    <property type="evidence" value="ECO:0007669"/>
    <property type="project" value="UniProtKB-KW"/>
</dbReference>
<dbReference type="EMBL" id="CP022272">
    <property type="protein sequence ID" value="ASJ98561.1"/>
    <property type="molecule type" value="Genomic_DNA"/>
</dbReference>
<dbReference type="PANTHER" id="PTHR47739">
    <property type="entry name" value="TRNA1(VAL) (ADENINE(37)-N6)-METHYLTRANSFERASE"/>
    <property type="match status" value="1"/>
</dbReference>
<accession>A0AAC9U327</accession>
<dbReference type="KEGG" id="smav:CFF01_03765"/>